<dbReference type="Gene3D" id="2.60.120.330">
    <property type="entry name" value="B-lactam Antibiotic, Isopenicillin N Synthase, Chain"/>
    <property type="match status" value="1"/>
</dbReference>
<comment type="caution">
    <text evidence="6">The sequence shown here is derived from an EMBL/GenBank/DDBJ whole genome shotgun (WGS) entry which is preliminary data.</text>
</comment>
<dbReference type="PANTHER" id="PTHR10209">
    <property type="entry name" value="OXIDOREDUCTASE, 2OG-FE II OXYGENASE FAMILY PROTEIN"/>
    <property type="match status" value="1"/>
</dbReference>
<evidence type="ECO:0000256" key="2">
    <source>
        <dbReference type="ARBA" id="ARBA00022723"/>
    </source>
</evidence>
<dbReference type="SUPFAM" id="SSF51197">
    <property type="entry name" value="Clavaminate synthase-like"/>
    <property type="match status" value="1"/>
</dbReference>
<keyword evidence="3" id="KW-0560">Oxidoreductase</keyword>
<name>A0A9R1W965_LACSA</name>
<evidence type="ECO:0000259" key="5">
    <source>
        <dbReference type="PROSITE" id="PS51471"/>
    </source>
</evidence>
<dbReference type="GO" id="GO:0046872">
    <property type="term" value="F:metal ion binding"/>
    <property type="evidence" value="ECO:0007669"/>
    <property type="project" value="UniProtKB-KW"/>
</dbReference>
<organism evidence="6 7">
    <name type="scientific">Lactuca sativa</name>
    <name type="common">Garden lettuce</name>
    <dbReference type="NCBI Taxonomy" id="4236"/>
    <lineage>
        <taxon>Eukaryota</taxon>
        <taxon>Viridiplantae</taxon>
        <taxon>Streptophyta</taxon>
        <taxon>Embryophyta</taxon>
        <taxon>Tracheophyta</taxon>
        <taxon>Spermatophyta</taxon>
        <taxon>Magnoliopsida</taxon>
        <taxon>eudicotyledons</taxon>
        <taxon>Gunneridae</taxon>
        <taxon>Pentapetalae</taxon>
        <taxon>asterids</taxon>
        <taxon>campanulids</taxon>
        <taxon>Asterales</taxon>
        <taxon>Asteraceae</taxon>
        <taxon>Cichorioideae</taxon>
        <taxon>Cichorieae</taxon>
        <taxon>Lactucinae</taxon>
        <taxon>Lactuca</taxon>
    </lineage>
</organism>
<sequence length="172" mass="19095">MKLGCSILELMSESLGLAPDQFFNMGCAEEIQVTGHYYPPCPQPELAIGTTEHSDAGFITILQQDLVGGLKIFYQNKWADVRPTPGALLVTNDKFVSARHKVMANKVGPRISVASFFLANLKLEALKVLEPIKELLSEDEPAKYKSATAKEFLDYFYSKGLDKTPALLHFKK</sequence>
<accession>A0A9R1W965</accession>
<dbReference type="InterPro" id="IPR027443">
    <property type="entry name" value="IPNS-like_sf"/>
</dbReference>
<dbReference type="Pfam" id="PF03171">
    <property type="entry name" value="2OG-FeII_Oxy"/>
    <property type="match status" value="1"/>
</dbReference>
<evidence type="ECO:0000256" key="3">
    <source>
        <dbReference type="ARBA" id="ARBA00023002"/>
    </source>
</evidence>
<keyword evidence="4" id="KW-0408">Iron</keyword>
<dbReference type="PROSITE" id="PS51471">
    <property type="entry name" value="FE2OG_OXY"/>
    <property type="match status" value="1"/>
</dbReference>
<evidence type="ECO:0000313" key="7">
    <source>
        <dbReference type="Proteomes" id="UP000235145"/>
    </source>
</evidence>
<keyword evidence="7" id="KW-1185">Reference proteome</keyword>
<proteinExistence type="inferred from homology"/>
<dbReference type="InterPro" id="IPR005123">
    <property type="entry name" value="Oxoglu/Fe-dep_dioxygenase_dom"/>
</dbReference>
<dbReference type="GO" id="GO:0051213">
    <property type="term" value="F:dioxygenase activity"/>
    <property type="evidence" value="ECO:0007669"/>
    <property type="project" value="UniProtKB-ARBA"/>
</dbReference>
<evidence type="ECO:0000313" key="6">
    <source>
        <dbReference type="EMBL" id="KAJ0218426.1"/>
    </source>
</evidence>
<keyword evidence="2" id="KW-0479">Metal-binding</keyword>
<gene>
    <name evidence="6" type="ORF">LSAT_V11C300150350</name>
</gene>
<feature type="domain" description="Fe2OG dioxygenase" evidence="5">
    <location>
        <begin position="27"/>
        <end position="119"/>
    </location>
</feature>
<reference evidence="6 7" key="1">
    <citation type="journal article" date="2017" name="Nat. Commun.">
        <title>Genome assembly with in vitro proximity ligation data and whole-genome triplication in lettuce.</title>
        <authorList>
            <person name="Reyes-Chin-Wo S."/>
            <person name="Wang Z."/>
            <person name="Yang X."/>
            <person name="Kozik A."/>
            <person name="Arikit S."/>
            <person name="Song C."/>
            <person name="Xia L."/>
            <person name="Froenicke L."/>
            <person name="Lavelle D.O."/>
            <person name="Truco M.J."/>
            <person name="Xia R."/>
            <person name="Zhu S."/>
            <person name="Xu C."/>
            <person name="Xu H."/>
            <person name="Xu X."/>
            <person name="Cox K."/>
            <person name="Korf I."/>
            <person name="Meyers B.C."/>
            <person name="Michelmore R.W."/>
        </authorList>
    </citation>
    <scope>NUCLEOTIDE SEQUENCE [LARGE SCALE GENOMIC DNA]</scope>
    <source>
        <strain evidence="7">cv. Salinas</strain>
        <tissue evidence="6">Seedlings</tissue>
    </source>
</reference>
<evidence type="ECO:0000256" key="4">
    <source>
        <dbReference type="ARBA" id="ARBA00023004"/>
    </source>
</evidence>
<dbReference type="AlphaFoldDB" id="A0A9R1W965"/>
<dbReference type="Proteomes" id="UP000235145">
    <property type="component" value="Unassembled WGS sequence"/>
</dbReference>
<comment type="similarity">
    <text evidence="1">Belongs to the iron/ascorbate-dependent oxidoreductase family.</text>
</comment>
<dbReference type="EMBL" id="NBSK02000003">
    <property type="protein sequence ID" value="KAJ0218426.1"/>
    <property type="molecule type" value="Genomic_DNA"/>
</dbReference>
<evidence type="ECO:0000256" key="1">
    <source>
        <dbReference type="ARBA" id="ARBA00008056"/>
    </source>
</evidence>
<protein>
    <recommendedName>
        <fullName evidence="5">Fe2OG dioxygenase domain-containing protein</fullName>
    </recommendedName>
</protein>
<dbReference type="PANTHER" id="PTHR10209:SF884">
    <property type="entry name" value="1-AMINOCYCLOPROPANE-1-CARBOXYLATE OXIDASE HOMOLOG 1-LIKE"/>
    <property type="match status" value="1"/>
</dbReference>
<dbReference type="InterPro" id="IPR044861">
    <property type="entry name" value="IPNS-like_FE2OG_OXY"/>
</dbReference>